<feature type="region of interest" description="Disordered" evidence="1">
    <location>
        <begin position="1"/>
        <end position="46"/>
    </location>
</feature>
<reference evidence="2 3" key="1">
    <citation type="submission" date="2017-07" db="EMBL/GenBank/DDBJ databases">
        <title>An improved, manually edited Actinidia chinensis var. chinensis (kiwifruit) genome highlights the challenges associated with draft genomes and gene prediction in plants.</title>
        <authorList>
            <person name="Pilkington S."/>
            <person name="Crowhurst R."/>
            <person name="Hilario E."/>
            <person name="Nardozza S."/>
            <person name="Fraser L."/>
            <person name="Peng Y."/>
            <person name="Gunaseelan K."/>
            <person name="Simpson R."/>
            <person name="Tahir J."/>
            <person name="Deroles S."/>
            <person name="Templeton K."/>
            <person name="Luo Z."/>
            <person name="Davy M."/>
            <person name="Cheng C."/>
            <person name="Mcneilage M."/>
            <person name="Scaglione D."/>
            <person name="Liu Y."/>
            <person name="Zhang Q."/>
            <person name="Datson P."/>
            <person name="De Silva N."/>
            <person name="Gardiner S."/>
            <person name="Bassett H."/>
            <person name="Chagne D."/>
            <person name="Mccallum J."/>
            <person name="Dzierzon H."/>
            <person name="Deng C."/>
            <person name="Wang Y.-Y."/>
            <person name="Barron N."/>
            <person name="Manako K."/>
            <person name="Bowen J."/>
            <person name="Foster T."/>
            <person name="Erridge Z."/>
            <person name="Tiffin H."/>
            <person name="Waite C."/>
            <person name="Davies K."/>
            <person name="Grierson E."/>
            <person name="Laing W."/>
            <person name="Kirk R."/>
            <person name="Chen X."/>
            <person name="Wood M."/>
            <person name="Montefiori M."/>
            <person name="Brummell D."/>
            <person name="Schwinn K."/>
            <person name="Catanach A."/>
            <person name="Fullerton C."/>
            <person name="Li D."/>
            <person name="Meiyalaghan S."/>
            <person name="Nieuwenhuizen N."/>
            <person name="Read N."/>
            <person name="Prakash R."/>
            <person name="Hunter D."/>
            <person name="Zhang H."/>
            <person name="Mckenzie M."/>
            <person name="Knabel M."/>
            <person name="Harris A."/>
            <person name="Allan A."/>
            <person name="Chen A."/>
            <person name="Janssen B."/>
            <person name="Plunkett B."/>
            <person name="Dwamena C."/>
            <person name="Voogd C."/>
            <person name="Leif D."/>
            <person name="Lafferty D."/>
            <person name="Souleyre E."/>
            <person name="Varkonyi-Gasic E."/>
            <person name="Gambi F."/>
            <person name="Hanley J."/>
            <person name="Yao J.-L."/>
            <person name="Cheung J."/>
            <person name="David K."/>
            <person name="Warren B."/>
            <person name="Marsh K."/>
            <person name="Snowden K."/>
            <person name="Lin-Wang K."/>
            <person name="Brian L."/>
            <person name="Martinez-Sanchez M."/>
            <person name="Wang M."/>
            <person name="Ileperuma N."/>
            <person name="Macnee N."/>
            <person name="Campin R."/>
            <person name="Mcatee P."/>
            <person name="Drummond R."/>
            <person name="Espley R."/>
            <person name="Ireland H."/>
            <person name="Wu R."/>
            <person name="Atkinson R."/>
            <person name="Karunairetnam S."/>
            <person name="Bulley S."/>
            <person name="Chunkath S."/>
            <person name="Hanley Z."/>
            <person name="Storey R."/>
            <person name="Thrimawithana A."/>
            <person name="Thomson S."/>
            <person name="David C."/>
            <person name="Testolin R."/>
        </authorList>
    </citation>
    <scope>NUCLEOTIDE SEQUENCE [LARGE SCALE GENOMIC DNA]</scope>
    <source>
        <strain evidence="3">cv. Red5</strain>
        <tissue evidence="2">Young leaf</tissue>
    </source>
</reference>
<evidence type="ECO:0000313" key="2">
    <source>
        <dbReference type="EMBL" id="PSS28630.1"/>
    </source>
</evidence>
<dbReference type="PANTHER" id="PTHR43979">
    <property type="entry name" value="PRE-MRNA-PROCESSING FACTOR 17"/>
    <property type="match status" value="1"/>
</dbReference>
<dbReference type="EMBL" id="NKQK01000006">
    <property type="protein sequence ID" value="PSS28630.1"/>
    <property type="molecule type" value="Genomic_DNA"/>
</dbReference>
<accession>A0A2R6RF32</accession>
<dbReference type="OrthoDB" id="10257301at2759"/>
<dbReference type="GO" id="GO:0000398">
    <property type="term" value="P:mRNA splicing, via spliceosome"/>
    <property type="evidence" value="ECO:0007669"/>
    <property type="project" value="InterPro"/>
</dbReference>
<dbReference type="PANTHER" id="PTHR43979:SF1">
    <property type="entry name" value="PRE-MRNA-PROCESSING FACTOR 17"/>
    <property type="match status" value="1"/>
</dbReference>
<organism evidence="2 3">
    <name type="scientific">Actinidia chinensis var. chinensis</name>
    <name type="common">Chinese soft-hair kiwi</name>
    <dbReference type="NCBI Taxonomy" id="1590841"/>
    <lineage>
        <taxon>Eukaryota</taxon>
        <taxon>Viridiplantae</taxon>
        <taxon>Streptophyta</taxon>
        <taxon>Embryophyta</taxon>
        <taxon>Tracheophyta</taxon>
        <taxon>Spermatophyta</taxon>
        <taxon>Magnoliopsida</taxon>
        <taxon>eudicotyledons</taxon>
        <taxon>Gunneridae</taxon>
        <taxon>Pentapetalae</taxon>
        <taxon>asterids</taxon>
        <taxon>Ericales</taxon>
        <taxon>Actinidiaceae</taxon>
        <taxon>Actinidia</taxon>
    </lineage>
</organism>
<feature type="compositionally biased region" description="Acidic residues" evidence="1">
    <location>
        <begin position="186"/>
        <end position="199"/>
    </location>
</feature>
<dbReference type="GO" id="GO:0003729">
    <property type="term" value="F:mRNA binding"/>
    <property type="evidence" value="ECO:0007669"/>
    <property type="project" value="TreeGrafter"/>
</dbReference>
<comment type="caution">
    <text evidence="2">The sequence shown here is derived from an EMBL/GenBank/DDBJ whole genome shotgun (WGS) entry which is preliminary data.</text>
</comment>
<proteinExistence type="predicted"/>
<feature type="compositionally biased region" description="Low complexity" evidence="1">
    <location>
        <begin position="24"/>
        <end position="44"/>
    </location>
</feature>
<dbReference type="InParanoid" id="A0A2R6RF32"/>
<name>A0A2R6RF32_ACTCC</name>
<feature type="region of interest" description="Disordered" evidence="1">
    <location>
        <begin position="162"/>
        <end position="217"/>
    </location>
</feature>
<reference evidence="3" key="2">
    <citation type="journal article" date="2018" name="BMC Genomics">
        <title>A manually annotated Actinidia chinensis var. chinensis (kiwifruit) genome highlights the challenges associated with draft genomes and gene prediction in plants.</title>
        <authorList>
            <person name="Pilkington S.M."/>
            <person name="Crowhurst R."/>
            <person name="Hilario E."/>
            <person name="Nardozza S."/>
            <person name="Fraser L."/>
            <person name="Peng Y."/>
            <person name="Gunaseelan K."/>
            <person name="Simpson R."/>
            <person name="Tahir J."/>
            <person name="Deroles S.C."/>
            <person name="Templeton K."/>
            <person name="Luo Z."/>
            <person name="Davy M."/>
            <person name="Cheng C."/>
            <person name="McNeilage M."/>
            <person name="Scaglione D."/>
            <person name="Liu Y."/>
            <person name="Zhang Q."/>
            <person name="Datson P."/>
            <person name="De Silva N."/>
            <person name="Gardiner S.E."/>
            <person name="Bassett H."/>
            <person name="Chagne D."/>
            <person name="McCallum J."/>
            <person name="Dzierzon H."/>
            <person name="Deng C."/>
            <person name="Wang Y.Y."/>
            <person name="Barron L."/>
            <person name="Manako K."/>
            <person name="Bowen J."/>
            <person name="Foster T.M."/>
            <person name="Erridge Z.A."/>
            <person name="Tiffin H."/>
            <person name="Waite C.N."/>
            <person name="Davies K.M."/>
            <person name="Grierson E.P."/>
            <person name="Laing W.A."/>
            <person name="Kirk R."/>
            <person name="Chen X."/>
            <person name="Wood M."/>
            <person name="Montefiori M."/>
            <person name="Brummell D.A."/>
            <person name="Schwinn K.E."/>
            <person name="Catanach A."/>
            <person name="Fullerton C."/>
            <person name="Li D."/>
            <person name="Meiyalaghan S."/>
            <person name="Nieuwenhuizen N."/>
            <person name="Read N."/>
            <person name="Prakash R."/>
            <person name="Hunter D."/>
            <person name="Zhang H."/>
            <person name="McKenzie M."/>
            <person name="Knabel M."/>
            <person name="Harris A."/>
            <person name="Allan A.C."/>
            <person name="Gleave A."/>
            <person name="Chen A."/>
            <person name="Janssen B.J."/>
            <person name="Plunkett B."/>
            <person name="Ampomah-Dwamena C."/>
            <person name="Voogd C."/>
            <person name="Leif D."/>
            <person name="Lafferty D."/>
            <person name="Souleyre E.J.F."/>
            <person name="Varkonyi-Gasic E."/>
            <person name="Gambi F."/>
            <person name="Hanley J."/>
            <person name="Yao J.L."/>
            <person name="Cheung J."/>
            <person name="David K.M."/>
            <person name="Warren B."/>
            <person name="Marsh K."/>
            <person name="Snowden K.C."/>
            <person name="Lin-Wang K."/>
            <person name="Brian L."/>
            <person name="Martinez-Sanchez M."/>
            <person name="Wang M."/>
            <person name="Ileperuma N."/>
            <person name="Macnee N."/>
            <person name="Campin R."/>
            <person name="McAtee P."/>
            <person name="Drummond R.S.M."/>
            <person name="Espley R.V."/>
            <person name="Ireland H.S."/>
            <person name="Wu R."/>
            <person name="Atkinson R.G."/>
            <person name="Karunairetnam S."/>
            <person name="Bulley S."/>
            <person name="Chunkath S."/>
            <person name="Hanley Z."/>
            <person name="Storey R."/>
            <person name="Thrimawithana A.H."/>
            <person name="Thomson S."/>
            <person name="David C."/>
            <person name="Testolin R."/>
            <person name="Huang H."/>
            <person name="Hellens R.P."/>
            <person name="Schaffer R.J."/>
        </authorList>
    </citation>
    <scope>NUCLEOTIDE SEQUENCE [LARGE SCALE GENOMIC DNA]</scope>
    <source>
        <strain evidence="3">cv. Red5</strain>
    </source>
</reference>
<keyword evidence="3" id="KW-1185">Reference proteome</keyword>
<dbReference type="GO" id="GO:0071013">
    <property type="term" value="C:catalytic step 2 spliceosome"/>
    <property type="evidence" value="ECO:0007669"/>
    <property type="project" value="InterPro"/>
</dbReference>
<evidence type="ECO:0000313" key="3">
    <source>
        <dbReference type="Proteomes" id="UP000241394"/>
    </source>
</evidence>
<dbReference type="AlphaFoldDB" id="A0A2R6RF32"/>
<protein>
    <submittedName>
        <fullName evidence="2">Pre-mRNA-processing factor like</fullName>
    </submittedName>
</protein>
<dbReference type="STRING" id="1590841.A0A2R6RF32"/>
<gene>
    <name evidence="2" type="ORF">CEY00_Acc06228</name>
</gene>
<dbReference type="Gramene" id="PSS28630">
    <property type="protein sequence ID" value="PSS28630"/>
    <property type="gene ID" value="CEY00_Acc06228"/>
</dbReference>
<sequence length="217" mass="24065">MDLLQSYADDMDDDQQLQEPLRNPSSTASDHSSPDSSPIRISLPAKSAAPKVDDTALALTVAAANRALTKPLDPTQRVVAYNPTYDQLWSPIYGPAHPYAKDGLAQGMRNHKLGFVENAAIEPFVFDEQYNTFHKFGYAADPSASEGNNYVGDLDKLKETDGISVYNIPQHEQKKRKTEKKKEREEDGDDGGDVVDGTEVENPASETWLLKNRKSPW</sequence>
<dbReference type="Proteomes" id="UP000241394">
    <property type="component" value="Chromosome LG6"/>
</dbReference>
<evidence type="ECO:0000256" key="1">
    <source>
        <dbReference type="SAM" id="MobiDB-lite"/>
    </source>
</evidence>
<feature type="non-terminal residue" evidence="2">
    <location>
        <position position="217"/>
    </location>
</feature>
<dbReference type="InterPro" id="IPR032847">
    <property type="entry name" value="PRPF17"/>
</dbReference>